<dbReference type="Proteomes" id="UP000525298">
    <property type="component" value="Unassembled WGS sequence"/>
</dbReference>
<dbReference type="EMBL" id="JACDUS010000004">
    <property type="protein sequence ID" value="MBA2881521.1"/>
    <property type="molecule type" value="Genomic_DNA"/>
</dbReference>
<name>A0A7W0C988_9BACT</name>
<feature type="transmembrane region" description="Helical" evidence="2">
    <location>
        <begin position="153"/>
        <end position="172"/>
    </location>
</feature>
<dbReference type="InterPro" id="IPR039672">
    <property type="entry name" value="MFS_2"/>
</dbReference>
<dbReference type="CDD" id="cd17332">
    <property type="entry name" value="MFS_MelB_like"/>
    <property type="match status" value="1"/>
</dbReference>
<dbReference type="RefSeq" id="WP_181551171.1">
    <property type="nucleotide sequence ID" value="NZ_JACDUS010000004.1"/>
</dbReference>
<feature type="transmembrane region" description="Helical" evidence="2">
    <location>
        <begin position="109"/>
        <end position="132"/>
    </location>
</feature>
<dbReference type="PANTHER" id="PTHR11328">
    <property type="entry name" value="MAJOR FACILITATOR SUPERFAMILY DOMAIN-CONTAINING PROTEIN"/>
    <property type="match status" value="1"/>
</dbReference>
<evidence type="ECO:0000313" key="3">
    <source>
        <dbReference type="EMBL" id="MBA2881521.1"/>
    </source>
</evidence>
<feature type="transmembrane region" description="Helical" evidence="2">
    <location>
        <begin position="366"/>
        <end position="389"/>
    </location>
</feature>
<evidence type="ECO:0000256" key="2">
    <source>
        <dbReference type="SAM" id="Phobius"/>
    </source>
</evidence>
<dbReference type="GO" id="GO:0005886">
    <property type="term" value="C:plasma membrane"/>
    <property type="evidence" value="ECO:0007669"/>
    <property type="project" value="TreeGrafter"/>
</dbReference>
<evidence type="ECO:0000256" key="1">
    <source>
        <dbReference type="ARBA" id="ARBA00009617"/>
    </source>
</evidence>
<accession>A0A7W0C988</accession>
<feature type="transmembrane region" description="Helical" evidence="2">
    <location>
        <begin position="12"/>
        <end position="30"/>
    </location>
</feature>
<dbReference type="InterPro" id="IPR001927">
    <property type="entry name" value="Na/Gal_symport"/>
</dbReference>
<keyword evidence="4" id="KW-1185">Reference proteome</keyword>
<protein>
    <submittedName>
        <fullName evidence="3">GPH family glycoside/pentoside/hexuronide:cation symporter</fullName>
    </submittedName>
</protein>
<keyword evidence="2" id="KW-0812">Transmembrane</keyword>
<gene>
    <name evidence="3" type="ORF">HNR65_001848</name>
</gene>
<feature type="transmembrane region" description="Helical" evidence="2">
    <location>
        <begin position="236"/>
        <end position="258"/>
    </location>
</feature>
<keyword evidence="2" id="KW-0472">Membrane</keyword>
<feature type="transmembrane region" description="Helical" evidence="2">
    <location>
        <begin position="270"/>
        <end position="290"/>
    </location>
</feature>
<reference evidence="3 4" key="1">
    <citation type="submission" date="2020-07" db="EMBL/GenBank/DDBJ databases">
        <title>Genomic Encyclopedia of Type Strains, Phase IV (KMG-IV): sequencing the most valuable type-strain genomes for metagenomic binning, comparative biology and taxonomic classification.</title>
        <authorList>
            <person name="Goeker M."/>
        </authorList>
    </citation>
    <scope>NUCLEOTIDE SEQUENCE [LARGE SCALE GENOMIC DNA]</scope>
    <source>
        <strain evidence="3 4">DSM 17721</strain>
    </source>
</reference>
<comment type="similarity">
    <text evidence="1">Belongs to the sodium:galactoside symporter (TC 2.A.2) family.</text>
</comment>
<keyword evidence="2" id="KW-1133">Transmembrane helix</keyword>
<dbReference type="Pfam" id="PF13347">
    <property type="entry name" value="MFS_2"/>
    <property type="match status" value="1"/>
</dbReference>
<dbReference type="NCBIfam" id="TIGR00792">
    <property type="entry name" value="gph"/>
    <property type="match status" value="1"/>
</dbReference>
<dbReference type="InterPro" id="IPR036259">
    <property type="entry name" value="MFS_trans_sf"/>
</dbReference>
<feature type="transmembrane region" description="Helical" evidence="2">
    <location>
        <begin position="322"/>
        <end position="345"/>
    </location>
</feature>
<feature type="transmembrane region" description="Helical" evidence="2">
    <location>
        <begin position="297"/>
        <end position="316"/>
    </location>
</feature>
<evidence type="ECO:0000313" key="4">
    <source>
        <dbReference type="Proteomes" id="UP000525298"/>
    </source>
</evidence>
<dbReference type="PANTHER" id="PTHR11328:SF24">
    <property type="entry name" value="MAJOR FACILITATOR SUPERFAMILY (MFS) PROFILE DOMAIN-CONTAINING PROTEIN"/>
    <property type="match status" value="1"/>
</dbReference>
<feature type="transmembrane region" description="Helical" evidence="2">
    <location>
        <begin position="409"/>
        <end position="431"/>
    </location>
</feature>
<dbReference type="Gene3D" id="1.20.1250.20">
    <property type="entry name" value="MFS general substrate transporter like domains"/>
    <property type="match status" value="2"/>
</dbReference>
<feature type="transmembrane region" description="Helical" evidence="2">
    <location>
        <begin position="42"/>
        <end position="67"/>
    </location>
</feature>
<dbReference type="GO" id="GO:0008643">
    <property type="term" value="P:carbohydrate transport"/>
    <property type="evidence" value="ECO:0007669"/>
    <property type="project" value="InterPro"/>
</dbReference>
<dbReference type="AlphaFoldDB" id="A0A7W0C988"/>
<dbReference type="SUPFAM" id="SSF103473">
    <property type="entry name" value="MFS general substrate transporter"/>
    <property type="match status" value="1"/>
</dbReference>
<comment type="caution">
    <text evidence="3">The sequence shown here is derived from an EMBL/GenBank/DDBJ whole genome shotgun (WGS) entry which is preliminary data.</text>
</comment>
<dbReference type="GO" id="GO:0015293">
    <property type="term" value="F:symporter activity"/>
    <property type="evidence" value="ECO:0007669"/>
    <property type="project" value="InterPro"/>
</dbReference>
<feature type="transmembrane region" description="Helical" evidence="2">
    <location>
        <begin position="79"/>
        <end position="97"/>
    </location>
</feature>
<dbReference type="GO" id="GO:0006814">
    <property type="term" value="P:sodium ion transport"/>
    <property type="evidence" value="ECO:0007669"/>
    <property type="project" value="InterPro"/>
</dbReference>
<proteinExistence type="inferred from homology"/>
<organism evidence="3 4">
    <name type="scientific">Desulfosalsimonas propionicica</name>
    <dbReference type="NCBI Taxonomy" id="332175"/>
    <lineage>
        <taxon>Bacteria</taxon>
        <taxon>Pseudomonadati</taxon>
        <taxon>Thermodesulfobacteriota</taxon>
        <taxon>Desulfobacteria</taxon>
        <taxon>Desulfobacterales</taxon>
        <taxon>Desulfosalsimonadaceae</taxon>
        <taxon>Desulfosalsimonas</taxon>
    </lineage>
</organism>
<feature type="transmembrane region" description="Helical" evidence="2">
    <location>
        <begin position="184"/>
        <end position="207"/>
    </location>
</feature>
<sequence length="470" mass="50925">MRKLSAAEKAAYSAPAFALAVVGIPVYVYIPKFYTDVVGVHISALGAILLIVRLFDAFTDPVIGIFSDRLQTPMGRRRPLIAAGAVLTVFAIALLFNPPREMAADAASLYFMAMIFGLFLFWTVVIVPYESLGPELTFDYNERTALFSMRDGALIAGTVIAAAMPGAVRWAAGTEAGAAGERQTFFILSLIYIPLILGACAWCVTAFRERPRPAERSELRIGQWIRASLANRPFRILLIAYTISAIGNNLPATLILYYVEYVLESSRADLFLALYFVTGIVFLPMWVYLARRTGKKAAWIASMAINTGAFFWVFFLGPGDEMVYGILVFLSGIGFGATLAIPSAIQADVIDYDELIAGDRREGLYISLWSIAKKLAAAAGVGVGLALLGVSGYQPGVIQSDSVILTLRVLYAMVPCLCNAIAIVIALYYPISGDIHLRIRQAIEERAAGRAVEDPLVSGRMIGKAGTEQG</sequence>